<gene>
    <name evidence="2" type="ORF">CINCED_3A018339</name>
</gene>
<name>A0A5E4MUT7_9HEMI</name>
<proteinExistence type="predicted"/>
<reference evidence="2 3" key="1">
    <citation type="submission" date="2019-08" db="EMBL/GenBank/DDBJ databases">
        <authorList>
            <person name="Alioto T."/>
            <person name="Alioto T."/>
            <person name="Gomez Garrido J."/>
        </authorList>
    </citation>
    <scope>NUCLEOTIDE SEQUENCE [LARGE SCALE GENOMIC DNA]</scope>
</reference>
<feature type="non-terminal residue" evidence="2">
    <location>
        <position position="222"/>
    </location>
</feature>
<dbReference type="EMBL" id="CABPRJ010001261">
    <property type="protein sequence ID" value="VVC35287.1"/>
    <property type="molecule type" value="Genomic_DNA"/>
</dbReference>
<evidence type="ECO:0000256" key="1">
    <source>
        <dbReference type="SAM" id="MobiDB-lite"/>
    </source>
</evidence>
<dbReference type="AlphaFoldDB" id="A0A5E4MUT7"/>
<organism evidence="2 3">
    <name type="scientific">Cinara cedri</name>
    <dbReference type="NCBI Taxonomy" id="506608"/>
    <lineage>
        <taxon>Eukaryota</taxon>
        <taxon>Metazoa</taxon>
        <taxon>Ecdysozoa</taxon>
        <taxon>Arthropoda</taxon>
        <taxon>Hexapoda</taxon>
        <taxon>Insecta</taxon>
        <taxon>Pterygota</taxon>
        <taxon>Neoptera</taxon>
        <taxon>Paraneoptera</taxon>
        <taxon>Hemiptera</taxon>
        <taxon>Sternorrhyncha</taxon>
        <taxon>Aphidomorpha</taxon>
        <taxon>Aphidoidea</taxon>
        <taxon>Aphididae</taxon>
        <taxon>Lachninae</taxon>
        <taxon>Cinara</taxon>
    </lineage>
</organism>
<evidence type="ECO:0000313" key="3">
    <source>
        <dbReference type="Proteomes" id="UP000325440"/>
    </source>
</evidence>
<feature type="region of interest" description="Disordered" evidence="1">
    <location>
        <begin position="150"/>
        <end position="178"/>
    </location>
</feature>
<evidence type="ECO:0000313" key="2">
    <source>
        <dbReference type="EMBL" id="VVC35287.1"/>
    </source>
</evidence>
<protein>
    <submittedName>
        <fullName evidence="2">Uncharacterized protein</fullName>
    </submittedName>
</protein>
<sequence>MELGGTETKDDTIEKEITELNKETIIEFDKIKGDKDILKKLTDKIKSPDDKQLHIDNGEDITTIITKVTETHKTKLQRTDNKEITDQKKETMIEMEKIKGDKDIQKKLTDKIKSPDDKQLHIDHGEEITTIITKVTETHKTKLQRTDSDLIGETLTTSEIQKPTDETPSPMDKDPLKESKIHEISQGYKGEGDEIIKHKIPIDKSFADIIKSPATDTIKAEI</sequence>
<keyword evidence="3" id="KW-1185">Reference proteome</keyword>
<accession>A0A5E4MUT7</accession>
<dbReference type="Proteomes" id="UP000325440">
    <property type="component" value="Unassembled WGS sequence"/>
</dbReference>